<dbReference type="AlphaFoldDB" id="A0A7X1W5B2"/>
<evidence type="ECO:0000256" key="1">
    <source>
        <dbReference type="ARBA" id="ARBA00009437"/>
    </source>
</evidence>
<dbReference type="Gene3D" id="1.10.10.10">
    <property type="entry name" value="Winged helix-like DNA-binding domain superfamily/Winged helix DNA-binding domain"/>
    <property type="match status" value="1"/>
</dbReference>
<dbReference type="Proteomes" id="UP000441404">
    <property type="component" value="Unassembled WGS sequence"/>
</dbReference>
<dbReference type="PANTHER" id="PTHR30537:SF72">
    <property type="entry name" value="LYSR FAMILY TRANSCRIPTIONAL REGULATOR"/>
    <property type="match status" value="1"/>
</dbReference>
<evidence type="ECO:0000256" key="2">
    <source>
        <dbReference type="ARBA" id="ARBA00023015"/>
    </source>
</evidence>
<sequence>MDRFNAMLVFTRIVELGGFAKAADSLQMPRASVTVLIKQLEAHVGVQLLHRTTRQVSPTLDGAAYYQRCVRLLADLEESEGLFRGSQPKGTLRVEMPAAVGRLVVFPALPEFTGRYPQIDLEIGLNDRPVDLIREGVDCVIRGGLTVDDSLVARPLVQMDQMTCASPDYLRAHGVPQSLDDLNGHRMIEYFSSASGKRYGLEFQLGDDVRLINLPKQVSVNSAEGYLAACVAGYGLVQTPRYHVAQQVREGSLQEVLSDCLPPRLALTALYPPHRQLSPRVRVFVDWLVDLCSRLDSGFKR</sequence>
<organism evidence="6 7">
    <name type="scientific">Pseudomonas helleri</name>
    <dbReference type="NCBI Taxonomy" id="1608996"/>
    <lineage>
        <taxon>Bacteria</taxon>
        <taxon>Pseudomonadati</taxon>
        <taxon>Pseudomonadota</taxon>
        <taxon>Gammaproteobacteria</taxon>
        <taxon>Pseudomonadales</taxon>
        <taxon>Pseudomonadaceae</taxon>
        <taxon>Pseudomonas</taxon>
    </lineage>
</organism>
<evidence type="ECO:0000313" key="6">
    <source>
        <dbReference type="EMBL" id="MQT45485.1"/>
    </source>
</evidence>
<dbReference type="FunFam" id="3.40.190.290:FF:000001">
    <property type="entry name" value="Transcriptional regulator, LysR family"/>
    <property type="match status" value="1"/>
</dbReference>
<dbReference type="InterPro" id="IPR000847">
    <property type="entry name" value="LysR_HTH_N"/>
</dbReference>
<dbReference type="CDD" id="cd08472">
    <property type="entry name" value="PBP2_CrgA_like_3"/>
    <property type="match status" value="1"/>
</dbReference>
<comment type="caution">
    <text evidence="6">The sequence shown here is derived from an EMBL/GenBank/DDBJ whole genome shotgun (WGS) entry which is preliminary data.</text>
</comment>
<dbReference type="GO" id="GO:0003700">
    <property type="term" value="F:DNA-binding transcription factor activity"/>
    <property type="evidence" value="ECO:0007669"/>
    <property type="project" value="InterPro"/>
</dbReference>
<dbReference type="RefSeq" id="WP_153429326.1">
    <property type="nucleotide sequence ID" value="NZ_WIWJ01000002.1"/>
</dbReference>
<dbReference type="Gene3D" id="3.40.190.290">
    <property type="match status" value="1"/>
</dbReference>
<evidence type="ECO:0000256" key="4">
    <source>
        <dbReference type="ARBA" id="ARBA00023163"/>
    </source>
</evidence>
<dbReference type="InterPro" id="IPR036390">
    <property type="entry name" value="WH_DNA-bd_sf"/>
</dbReference>
<protein>
    <submittedName>
        <fullName evidence="6">LysR family transcriptional regulator</fullName>
    </submittedName>
</protein>
<keyword evidence="3" id="KW-0238">DNA-binding</keyword>
<dbReference type="InterPro" id="IPR005119">
    <property type="entry name" value="LysR_subst-bd"/>
</dbReference>
<dbReference type="GO" id="GO:0043565">
    <property type="term" value="F:sequence-specific DNA binding"/>
    <property type="evidence" value="ECO:0007669"/>
    <property type="project" value="TreeGrafter"/>
</dbReference>
<dbReference type="SUPFAM" id="SSF46785">
    <property type="entry name" value="Winged helix' DNA-binding domain"/>
    <property type="match status" value="1"/>
</dbReference>
<dbReference type="InterPro" id="IPR058163">
    <property type="entry name" value="LysR-type_TF_proteobact-type"/>
</dbReference>
<feature type="domain" description="HTH lysR-type" evidence="5">
    <location>
        <begin position="1"/>
        <end position="59"/>
    </location>
</feature>
<comment type="similarity">
    <text evidence="1">Belongs to the LysR transcriptional regulatory family.</text>
</comment>
<reference evidence="6 7" key="1">
    <citation type="submission" date="2019-10" db="EMBL/GenBank/DDBJ databases">
        <title>Evaluation of single-gene subtyping targets for Pseudomonas.</title>
        <authorList>
            <person name="Reichler S.J."/>
            <person name="Orsi R.H."/>
            <person name="Wiedmann M."/>
            <person name="Martin N.H."/>
            <person name="Murphy S.I."/>
        </authorList>
    </citation>
    <scope>NUCLEOTIDE SEQUENCE [LARGE SCALE GENOMIC DNA]</scope>
    <source>
        <strain evidence="6 7">FSL R10-3257</strain>
    </source>
</reference>
<accession>A0A7X1W5B2</accession>
<dbReference type="SUPFAM" id="SSF53850">
    <property type="entry name" value="Periplasmic binding protein-like II"/>
    <property type="match status" value="1"/>
</dbReference>
<dbReference type="EMBL" id="WIWJ01000002">
    <property type="protein sequence ID" value="MQT45485.1"/>
    <property type="molecule type" value="Genomic_DNA"/>
</dbReference>
<gene>
    <name evidence="6" type="ORF">GHO40_01870</name>
</gene>
<evidence type="ECO:0000256" key="3">
    <source>
        <dbReference type="ARBA" id="ARBA00023125"/>
    </source>
</evidence>
<proteinExistence type="inferred from homology"/>
<name>A0A7X1W5B2_9PSED</name>
<evidence type="ECO:0000259" key="5">
    <source>
        <dbReference type="PROSITE" id="PS50931"/>
    </source>
</evidence>
<evidence type="ECO:0000313" key="7">
    <source>
        <dbReference type="Proteomes" id="UP000441404"/>
    </source>
</evidence>
<keyword evidence="2" id="KW-0805">Transcription regulation</keyword>
<dbReference type="InterPro" id="IPR036388">
    <property type="entry name" value="WH-like_DNA-bd_sf"/>
</dbReference>
<dbReference type="FunFam" id="1.10.10.10:FF:000001">
    <property type="entry name" value="LysR family transcriptional regulator"/>
    <property type="match status" value="1"/>
</dbReference>
<dbReference type="Pfam" id="PF03466">
    <property type="entry name" value="LysR_substrate"/>
    <property type="match status" value="1"/>
</dbReference>
<dbReference type="GO" id="GO:0006351">
    <property type="term" value="P:DNA-templated transcription"/>
    <property type="evidence" value="ECO:0007669"/>
    <property type="project" value="TreeGrafter"/>
</dbReference>
<dbReference type="Pfam" id="PF00126">
    <property type="entry name" value="HTH_1"/>
    <property type="match status" value="1"/>
</dbReference>
<dbReference type="PROSITE" id="PS50931">
    <property type="entry name" value="HTH_LYSR"/>
    <property type="match status" value="1"/>
</dbReference>
<keyword evidence="4" id="KW-0804">Transcription</keyword>
<dbReference type="PANTHER" id="PTHR30537">
    <property type="entry name" value="HTH-TYPE TRANSCRIPTIONAL REGULATOR"/>
    <property type="match status" value="1"/>
</dbReference>